<dbReference type="HOGENOM" id="CLU_190710_0_0_3"/>
<name>A8WIH8_PROMP</name>
<evidence type="ECO:0000313" key="2">
    <source>
        <dbReference type="Proteomes" id="UP000001026"/>
    </source>
</evidence>
<dbReference type="OrthoDB" id="541623at2"/>
<sequence length="60" mass="7269">MNYREDLEFQLQKVTLAIQEVLEDVYITDKVRQERIRKLLNFKEAIIYKGRELRIDLEAA</sequence>
<accession>A8WIH8</accession>
<dbReference type="STRING" id="59919.PMM1961"/>
<dbReference type="RefSeq" id="WP_036930569.1">
    <property type="nucleotide sequence ID" value="NC_005072.1"/>
</dbReference>
<gene>
    <name evidence="1" type="ordered locus">PMM1961</name>
</gene>
<reference evidence="1 2" key="1">
    <citation type="journal article" date="2003" name="Nature">
        <title>Genome divergence in two Prochlorococcus ecotypes reflects oceanic niche differentiation.</title>
        <authorList>
            <person name="Rocap G."/>
            <person name="Larimer F.W."/>
            <person name="Lamerdin J.E."/>
            <person name="Malfatti S."/>
            <person name="Chain P."/>
            <person name="Ahlgren N.A."/>
            <person name="Arellano A."/>
            <person name="Coleman M."/>
            <person name="Hauser L."/>
            <person name="Hess W.R."/>
            <person name="Johnson Z.I."/>
            <person name="Land M.L."/>
            <person name="Lindell D."/>
            <person name="Post A.F."/>
            <person name="Regala W."/>
            <person name="Shah M."/>
            <person name="Shaw S.L."/>
            <person name="Steglich C."/>
            <person name="Sullivan M.B."/>
            <person name="Ting C.S."/>
            <person name="Tolonen A."/>
            <person name="Webb E.A."/>
            <person name="Zinser E.R."/>
            <person name="Chisholm S.W."/>
        </authorList>
    </citation>
    <scope>NUCLEOTIDE SEQUENCE [LARGE SCALE GENOMIC DNA]</scope>
    <source>
        <strain evidence="2">CCMP1986 / NIES-2087 / MED4</strain>
    </source>
</reference>
<dbReference type="AlphaFoldDB" id="A8WIH8"/>
<dbReference type="KEGG" id="pmm:PMM1961"/>
<evidence type="ECO:0000313" key="1">
    <source>
        <dbReference type="EMBL" id="CAP16466.1"/>
    </source>
</evidence>
<protein>
    <submittedName>
        <fullName evidence="1">Uncharacterized protein</fullName>
    </submittedName>
</protein>
<proteinExistence type="predicted"/>
<dbReference type="EMBL" id="BX548174">
    <property type="protein sequence ID" value="CAP16466.1"/>
    <property type="molecule type" value="Genomic_DNA"/>
</dbReference>
<dbReference type="Proteomes" id="UP000001026">
    <property type="component" value="Chromosome"/>
</dbReference>
<organism evidence="1 2">
    <name type="scientific">Prochlorococcus marinus subsp. pastoris (strain CCMP1986 / NIES-2087 / MED4)</name>
    <dbReference type="NCBI Taxonomy" id="59919"/>
    <lineage>
        <taxon>Bacteria</taxon>
        <taxon>Bacillati</taxon>
        <taxon>Cyanobacteriota</taxon>
        <taxon>Cyanophyceae</taxon>
        <taxon>Synechococcales</taxon>
        <taxon>Prochlorococcaceae</taxon>
        <taxon>Prochlorococcus</taxon>
    </lineage>
</organism>